<dbReference type="EMBL" id="LK932505">
    <property type="protein sequence ID" value="CDS85454.1"/>
    <property type="molecule type" value="Genomic_DNA"/>
</dbReference>
<dbReference type="GeneID" id="66354808"/>
<protein>
    <submittedName>
        <fullName evidence="2">Putative NAD(P)-binding protein</fullName>
    </submittedName>
</protein>
<evidence type="ECO:0000259" key="1">
    <source>
        <dbReference type="Pfam" id="PF21135"/>
    </source>
</evidence>
<organism evidence="2">
    <name type="scientific">Clostridioides difficile</name>
    <name type="common">Peptoclostridium difficile</name>
    <dbReference type="NCBI Taxonomy" id="1496"/>
    <lineage>
        <taxon>Bacteria</taxon>
        <taxon>Bacillati</taxon>
        <taxon>Bacillota</taxon>
        <taxon>Clostridia</taxon>
        <taxon>Peptostreptococcales</taxon>
        <taxon>Peptostreptococcaceae</taxon>
        <taxon>Clostridioides</taxon>
    </lineage>
</organism>
<sequence>MLDLNRKLAKLEEEGKKIKVALIGAGHMGNGMVSQMANMKGIEASIVVDIDLELAHKAFTDAGIDEEIIDNVTNEKDAEIKLQEGKVLTCNDFLVACKTKSIDVVIDATGGIAIGAEIALNSILNKKHIVMLNAETDCVVGPILKKLADDAGVIFTGSAGDEPGAVMELFDFADAMGFEVRVIGKGKNNKLDLDCNPDTVREEAERKGASPHMIASFKEGTKTMVEMALMCNATGFVPDVRGGHGIEATVNEVPKKYALKSEGGVLDNYGVVDFVNGIAPGVFVVVAHKLKAVNDELKYLSMGDGPNYILYRPYHLCSLETPLSAAMAVLDHKATIVPKAGLVAEVMTIAKKDLKKGEFMDGYGAYTCYGTIEKYDVAKAMNAVPIGLISKKTKVVKDIKKGEVITYDMVEIEKDTTLYHLRQLQEKIFG</sequence>
<evidence type="ECO:0000313" key="2">
    <source>
        <dbReference type="EMBL" id="CDS85454.1"/>
    </source>
</evidence>
<dbReference type="Gene3D" id="3.40.50.720">
    <property type="entry name" value="NAD(P)-binding Rossmann-like Domain"/>
    <property type="match status" value="1"/>
</dbReference>
<dbReference type="PANTHER" id="PTHR37850">
    <property type="entry name" value="STRU PROTEIN"/>
    <property type="match status" value="1"/>
</dbReference>
<evidence type="ECO:0000313" key="4">
    <source>
        <dbReference type="EMBL" id="CDT34897.1"/>
    </source>
</evidence>
<dbReference type="PATRIC" id="fig|1496.1373.peg.491"/>
<accession>A0A069A3G2</accession>
<dbReference type="EMBL" id="LK933116">
    <property type="protein sequence ID" value="CDT34897.1"/>
    <property type="molecule type" value="Genomic_DNA"/>
</dbReference>
<dbReference type="SUPFAM" id="SSF51735">
    <property type="entry name" value="NAD(P)-binding Rossmann-fold domains"/>
    <property type="match status" value="1"/>
</dbReference>
<proteinExistence type="predicted"/>
<dbReference type="PANTHER" id="PTHR37850:SF2">
    <property type="entry name" value="SAF DOMAIN PROTEIN"/>
    <property type="match status" value="1"/>
</dbReference>
<dbReference type="CDD" id="cd11616">
    <property type="entry name" value="SAF_DH_OX_like"/>
    <property type="match status" value="1"/>
</dbReference>
<dbReference type="RefSeq" id="WP_021360793.1">
    <property type="nucleotide sequence ID" value="NZ_BBYB01000197.1"/>
</dbReference>
<dbReference type="EMBL" id="LK932402">
    <property type="protein sequence ID" value="CDS87957.1"/>
    <property type="molecule type" value="Genomic_DNA"/>
</dbReference>
<gene>
    <name evidence="4" type="ORF">BN1095_440124</name>
    <name evidence="2" type="ORF">BN1096_520294</name>
    <name evidence="3" type="ORF">BN1097_630326</name>
</gene>
<dbReference type="Pfam" id="PF21135">
    <property type="entry name" value="DRL_cat"/>
    <property type="match status" value="1"/>
</dbReference>
<evidence type="ECO:0000313" key="3">
    <source>
        <dbReference type="EMBL" id="CDS87957.1"/>
    </source>
</evidence>
<name>A0A069A3G2_CLODI</name>
<feature type="domain" description="Oxidoreductase DRL-like catalytic" evidence="1">
    <location>
        <begin position="160"/>
        <end position="321"/>
    </location>
</feature>
<dbReference type="InterPro" id="IPR036291">
    <property type="entry name" value="NAD(P)-bd_dom_sf"/>
</dbReference>
<dbReference type="AlphaFoldDB" id="A0A069A3G2"/>
<dbReference type="InterPro" id="IPR048423">
    <property type="entry name" value="DRL_cat"/>
</dbReference>
<reference evidence="2" key="1">
    <citation type="submission" date="2014-07" db="EMBL/GenBank/DDBJ databases">
        <authorList>
            <person name="Monot Marc"/>
        </authorList>
    </citation>
    <scope>NUCLEOTIDE SEQUENCE</scope>
    <source>
        <strain evidence="4">7032989</strain>
        <strain evidence="3">7032994</strain>
    </source>
</reference>